<name>A0A7K0D480_9NOCA</name>
<feature type="domain" description="Putative sensor" evidence="2">
    <location>
        <begin position="16"/>
        <end position="82"/>
    </location>
</feature>
<accession>A0A7K0D480</accession>
<keyword evidence="4" id="KW-1185">Reference proteome</keyword>
<keyword evidence="1" id="KW-0472">Membrane</keyword>
<dbReference type="Proteomes" id="UP000438448">
    <property type="component" value="Unassembled WGS sequence"/>
</dbReference>
<evidence type="ECO:0000256" key="1">
    <source>
        <dbReference type="SAM" id="Phobius"/>
    </source>
</evidence>
<dbReference type="RefSeq" id="WP_153411297.1">
    <property type="nucleotide sequence ID" value="NZ_WEGK01000007.1"/>
</dbReference>
<evidence type="ECO:0000313" key="3">
    <source>
        <dbReference type="EMBL" id="MQY20538.1"/>
    </source>
</evidence>
<reference evidence="3 4" key="1">
    <citation type="submission" date="2019-10" db="EMBL/GenBank/DDBJ databases">
        <title>Nocardia macrotermitis sp. nov. and Nocardia aurantia sp. nov., isolated from the gut of fungus growing-termite Macrotermes natalensis.</title>
        <authorList>
            <person name="Benndorf R."/>
            <person name="Schwitalla J."/>
            <person name="Martin K."/>
            <person name="De Beer W."/>
            <person name="Kaster A.-K."/>
            <person name="Vollmers J."/>
            <person name="Poulsen M."/>
            <person name="Beemelmanns C."/>
        </authorList>
    </citation>
    <scope>NUCLEOTIDE SEQUENCE [LARGE SCALE GENOMIC DNA]</scope>
    <source>
        <strain evidence="3 4">RB20</strain>
    </source>
</reference>
<proteinExistence type="predicted"/>
<comment type="caution">
    <text evidence="3">The sequence shown here is derived from an EMBL/GenBank/DDBJ whole genome shotgun (WGS) entry which is preliminary data.</text>
</comment>
<dbReference type="EMBL" id="WEGK01000007">
    <property type="protein sequence ID" value="MQY20538.1"/>
    <property type="molecule type" value="Genomic_DNA"/>
</dbReference>
<keyword evidence="1" id="KW-0812">Transmembrane</keyword>
<dbReference type="Pfam" id="PF13796">
    <property type="entry name" value="Sensor"/>
    <property type="match status" value="1"/>
</dbReference>
<evidence type="ECO:0000259" key="2">
    <source>
        <dbReference type="Pfam" id="PF13796"/>
    </source>
</evidence>
<dbReference type="InterPro" id="IPR025828">
    <property type="entry name" value="Put_sensor_dom"/>
</dbReference>
<gene>
    <name evidence="3" type="ORF">NRB20_36430</name>
</gene>
<dbReference type="AlphaFoldDB" id="A0A7K0D480"/>
<organism evidence="3 4">
    <name type="scientific">Nocardia macrotermitis</name>
    <dbReference type="NCBI Taxonomy" id="2585198"/>
    <lineage>
        <taxon>Bacteria</taxon>
        <taxon>Bacillati</taxon>
        <taxon>Actinomycetota</taxon>
        <taxon>Actinomycetes</taxon>
        <taxon>Mycobacteriales</taxon>
        <taxon>Nocardiaceae</taxon>
        <taxon>Nocardia</taxon>
    </lineage>
</organism>
<evidence type="ECO:0000313" key="4">
    <source>
        <dbReference type="Proteomes" id="UP000438448"/>
    </source>
</evidence>
<keyword evidence="1" id="KW-1133">Transmembrane helix</keyword>
<protein>
    <recommendedName>
        <fullName evidence="2">Putative sensor domain-containing protein</fullName>
    </recommendedName>
</protein>
<sequence>MSAPAEPGRFRLPCWALPLGLMALLGIGLWCATVTSMALVLVTVGVPLSPVLLLVLRAFADLHRRRLTEVTGVVVPPPLRAGAAQIISTPEASASGTPVISRGRLVTPAGAPGTRFVQLDHLPDRRGSAGE</sequence>
<feature type="transmembrane region" description="Helical" evidence="1">
    <location>
        <begin position="12"/>
        <end position="30"/>
    </location>
</feature>
<feature type="transmembrane region" description="Helical" evidence="1">
    <location>
        <begin position="36"/>
        <end position="56"/>
    </location>
</feature>